<evidence type="ECO:0000313" key="3">
    <source>
        <dbReference type="EnsemblMetazoa" id="CPIJ017044-PA"/>
    </source>
</evidence>
<reference evidence="2" key="1">
    <citation type="submission" date="2007-03" db="EMBL/GenBank/DDBJ databases">
        <title>Annotation of Culex pipiens quinquefasciatus.</title>
        <authorList>
            <consortium name="The Broad Institute Genome Sequencing Platform"/>
            <person name="Atkinson P.W."/>
            <person name="Hemingway J."/>
            <person name="Christensen B.M."/>
            <person name="Higgs S."/>
            <person name="Kodira C."/>
            <person name="Hannick L."/>
            <person name="Megy K."/>
            <person name="O'Leary S."/>
            <person name="Pearson M."/>
            <person name="Haas B.J."/>
            <person name="Mauceli E."/>
            <person name="Wortman J.R."/>
            <person name="Lee N.H."/>
            <person name="Guigo R."/>
            <person name="Stanke M."/>
            <person name="Alvarado L."/>
            <person name="Amedeo P."/>
            <person name="Antoine C.H."/>
            <person name="Arensburger P."/>
            <person name="Bidwell S.L."/>
            <person name="Crawford M."/>
            <person name="Camaro F."/>
            <person name="Devon K."/>
            <person name="Engels R."/>
            <person name="Hammond M."/>
            <person name="Howarth C."/>
            <person name="Koehrsen M."/>
            <person name="Lawson D."/>
            <person name="Montgomery P."/>
            <person name="Nene V."/>
            <person name="Nusbaum C."/>
            <person name="Puiu D."/>
            <person name="Romero-Severson J."/>
            <person name="Severson D.W."/>
            <person name="Shumway M."/>
            <person name="Sisk P."/>
            <person name="Stolte C."/>
            <person name="Zeng Q."/>
            <person name="Eisenstadt E."/>
            <person name="Fraser-Liggett C."/>
            <person name="Strausberg R."/>
            <person name="Galagan J."/>
            <person name="Birren B."/>
            <person name="Collins F.H."/>
        </authorList>
    </citation>
    <scope>NUCLEOTIDE SEQUENCE [LARGE SCALE GENOMIC DNA]</scope>
    <source>
        <strain evidence="2">JHB</strain>
    </source>
</reference>
<feature type="chain" id="PRO_5014567279" evidence="1">
    <location>
        <begin position="21"/>
        <end position="76"/>
    </location>
</feature>
<keyword evidence="4" id="KW-1185">Reference proteome</keyword>
<evidence type="ECO:0000313" key="4">
    <source>
        <dbReference type="Proteomes" id="UP000002320"/>
    </source>
</evidence>
<dbReference type="VEuPathDB" id="VectorBase:CPIJ017044"/>
<accession>B0XBU7</accession>
<evidence type="ECO:0000256" key="1">
    <source>
        <dbReference type="SAM" id="SignalP"/>
    </source>
</evidence>
<feature type="signal peptide" evidence="1">
    <location>
        <begin position="1"/>
        <end position="20"/>
    </location>
</feature>
<evidence type="ECO:0000313" key="2">
    <source>
        <dbReference type="EMBL" id="EDS44476.1"/>
    </source>
</evidence>
<keyword evidence="1" id="KW-0732">Signal</keyword>
<reference evidence="3" key="2">
    <citation type="submission" date="2021-02" db="UniProtKB">
        <authorList>
            <consortium name="EnsemblMetazoa"/>
        </authorList>
    </citation>
    <scope>IDENTIFICATION</scope>
    <source>
        <strain evidence="3">JHB</strain>
    </source>
</reference>
<proteinExistence type="predicted"/>
<dbReference type="AlphaFoldDB" id="B0XBU7"/>
<dbReference type="EMBL" id="DS232654">
    <property type="protein sequence ID" value="EDS44476.1"/>
    <property type="molecule type" value="Genomic_DNA"/>
</dbReference>
<dbReference type="EnsemblMetazoa" id="CPIJ017044-RA">
    <property type="protein sequence ID" value="CPIJ017044-PA"/>
    <property type="gene ID" value="CPIJ017044"/>
</dbReference>
<sequence>MKLVAFKAILVLLLVISCEAANSRVRNCFKTFAGQVNGDVQAIRNHNAPTTKACVNNVRANLSKLKSQLQQLRRCL</sequence>
<name>B0XBU7_CULQU</name>
<protein>
    <submittedName>
        <fullName evidence="2 3">Uncharacterized protein</fullName>
    </submittedName>
</protein>
<dbReference type="HOGENOM" id="CLU_2656908_0_0_1"/>
<organism>
    <name type="scientific">Culex quinquefasciatus</name>
    <name type="common">Southern house mosquito</name>
    <name type="synonym">Culex pungens</name>
    <dbReference type="NCBI Taxonomy" id="7176"/>
    <lineage>
        <taxon>Eukaryota</taxon>
        <taxon>Metazoa</taxon>
        <taxon>Ecdysozoa</taxon>
        <taxon>Arthropoda</taxon>
        <taxon>Hexapoda</taxon>
        <taxon>Insecta</taxon>
        <taxon>Pterygota</taxon>
        <taxon>Neoptera</taxon>
        <taxon>Endopterygota</taxon>
        <taxon>Diptera</taxon>
        <taxon>Nematocera</taxon>
        <taxon>Culicoidea</taxon>
        <taxon>Culicidae</taxon>
        <taxon>Culicinae</taxon>
        <taxon>Culicini</taxon>
        <taxon>Culex</taxon>
        <taxon>Culex</taxon>
    </lineage>
</organism>
<dbReference type="Proteomes" id="UP000002320">
    <property type="component" value="Unassembled WGS sequence"/>
</dbReference>
<dbReference type="InParanoid" id="B0XBU7"/>
<dbReference type="PROSITE" id="PS51257">
    <property type="entry name" value="PROKAR_LIPOPROTEIN"/>
    <property type="match status" value="1"/>
</dbReference>
<gene>
    <name evidence="3" type="primary">6050532</name>
    <name evidence="2" type="ORF">CpipJ_CPIJ017044</name>
</gene>
<dbReference type="KEGG" id="cqu:CpipJ_CPIJ017044"/>